<dbReference type="InterPro" id="IPR013785">
    <property type="entry name" value="Aldolase_TIM"/>
</dbReference>
<dbReference type="SUPFAM" id="SSF51569">
    <property type="entry name" value="Aldolase"/>
    <property type="match status" value="1"/>
</dbReference>
<keyword evidence="5" id="KW-0119">Carbohydrate metabolism</keyword>
<accession>A0A1R4F2A4</accession>
<dbReference type="GO" id="GO:0008675">
    <property type="term" value="F:2-dehydro-3-deoxy-phosphogluconate aldolase activity"/>
    <property type="evidence" value="ECO:0007669"/>
    <property type="project" value="UniProtKB-EC"/>
</dbReference>
<evidence type="ECO:0000256" key="4">
    <source>
        <dbReference type="ARBA" id="ARBA00023239"/>
    </source>
</evidence>
<evidence type="ECO:0000313" key="6">
    <source>
        <dbReference type="EMBL" id="SJM50078.1"/>
    </source>
</evidence>
<evidence type="ECO:0000256" key="5">
    <source>
        <dbReference type="ARBA" id="ARBA00023277"/>
    </source>
</evidence>
<evidence type="ECO:0000313" key="7">
    <source>
        <dbReference type="Proteomes" id="UP000195787"/>
    </source>
</evidence>
<dbReference type="InterPro" id="IPR000887">
    <property type="entry name" value="Aldlse_KDPG_KHG"/>
</dbReference>
<dbReference type="PANTHER" id="PTHR30246">
    <property type="entry name" value="2-KETO-3-DEOXY-6-PHOSPHOGLUCONATE ALDOLASE"/>
    <property type="match status" value="1"/>
</dbReference>
<reference evidence="6 7" key="1">
    <citation type="submission" date="2017-02" db="EMBL/GenBank/DDBJ databases">
        <authorList>
            <person name="Peterson S.W."/>
        </authorList>
    </citation>
    <scope>NUCLEOTIDE SEQUENCE [LARGE SCALE GENOMIC DNA]</scope>
    <source>
        <strain evidence="6 7">LMG 22410</strain>
    </source>
</reference>
<dbReference type="Proteomes" id="UP000195787">
    <property type="component" value="Unassembled WGS sequence"/>
</dbReference>
<sequence>MTDRLQQVQQTGVFAVLRAPDAEHAIEAARALIRGGITGIEVTYSTPGAPDAIRELVAEFGDSANIGAGTVTSAERAEAAADAGAQFLVSPGTVPAVTEAMLETGLTVMTGALTPTEVMTALDLGSHVVKLFPAALAGPPLLKALRGPFGDAHFMPTGGVSAENLGEWFAAGALAVGAGSDLVSSARLAERDWDGIEAVAGEFTAALQKARA</sequence>
<dbReference type="GeneID" id="303172022"/>
<evidence type="ECO:0000256" key="2">
    <source>
        <dbReference type="ARBA" id="ARBA00006906"/>
    </source>
</evidence>
<dbReference type="InterPro" id="IPR031338">
    <property type="entry name" value="KDPG/KHG_AS_2"/>
</dbReference>
<evidence type="ECO:0000256" key="3">
    <source>
        <dbReference type="ARBA" id="ARBA00011233"/>
    </source>
</evidence>
<dbReference type="PANTHER" id="PTHR30246:SF1">
    <property type="entry name" value="2-DEHYDRO-3-DEOXY-6-PHOSPHOGALACTONATE ALDOLASE-RELATED"/>
    <property type="match status" value="1"/>
</dbReference>
<comment type="subunit">
    <text evidence="3">Homotrimer.</text>
</comment>
<dbReference type="EC" id="4.1.2.14" evidence="6"/>
<dbReference type="AlphaFoldDB" id="A0A1R4F2A4"/>
<dbReference type="EMBL" id="FUHU01000010">
    <property type="protein sequence ID" value="SJM50078.1"/>
    <property type="molecule type" value="Genomic_DNA"/>
</dbReference>
<proteinExistence type="inferred from homology"/>
<protein>
    <submittedName>
        <fullName evidence="6">4-hydroxy-2-oxoglutarate aldolase @ 2-dehydro-3-deoxyphosphogluconate aldolase</fullName>
        <ecNumber evidence="6">4.1.2.14</ecNumber>
        <ecNumber evidence="6">4.1.3.16</ecNumber>
    </submittedName>
</protein>
<keyword evidence="4 6" id="KW-0456">Lyase</keyword>
<dbReference type="OrthoDB" id="9805177at2"/>
<comment type="similarity">
    <text evidence="2">Belongs to the KHG/KDPG aldolase family.</text>
</comment>
<dbReference type="NCBIfam" id="TIGR01182">
    <property type="entry name" value="eda"/>
    <property type="match status" value="1"/>
</dbReference>
<gene>
    <name evidence="6" type="ORF">CZ674_02275</name>
</gene>
<name>A0A1R4F2A4_9MICO</name>
<dbReference type="Pfam" id="PF01081">
    <property type="entry name" value="Aldolase"/>
    <property type="match status" value="1"/>
</dbReference>
<dbReference type="EC" id="4.1.3.16" evidence="6"/>
<keyword evidence="7" id="KW-1185">Reference proteome</keyword>
<organism evidence="6 7">
    <name type="scientific">Agrococcus casei LMG 22410</name>
    <dbReference type="NCBI Taxonomy" id="1255656"/>
    <lineage>
        <taxon>Bacteria</taxon>
        <taxon>Bacillati</taxon>
        <taxon>Actinomycetota</taxon>
        <taxon>Actinomycetes</taxon>
        <taxon>Micrococcales</taxon>
        <taxon>Microbacteriaceae</taxon>
        <taxon>Agrococcus</taxon>
    </lineage>
</organism>
<comment type="pathway">
    <text evidence="1">Carbohydrate acid metabolism.</text>
</comment>
<dbReference type="Gene3D" id="3.20.20.70">
    <property type="entry name" value="Aldolase class I"/>
    <property type="match status" value="1"/>
</dbReference>
<evidence type="ECO:0000256" key="1">
    <source>
        <dbReference type="ARBA" id="ARBA00004761"/>
    </source>
</evidence>
<dbReference type="PROSITE" id="PS00160">
    <property type="entry name" value="ALDOLASE_KDPG_KHG_2"/>
    <property type="match status" value="1"/>
</dbReference>
<dbReference type="GO" id="GO:0008700">
    <property type="term" value="F:(R,S)-4-hydroxy-2-oxoglutarate aldolase activity"/>
    <property type="evidence" value="ECO:0007669"/>
    <property type="project" value="UniProtKB-EC"/>
</dbReference>
<dbReference type="RefSeq" id="WP_086990860.1">
    <property type="nucleotide sequence ID" value="NZ_FUHU01000010.1"/>
</dbReference>
<dbReference type="CDD" id="cd00452">
    <property type="entry name" value="KDPG_aldolase"/>
    <property type="match status" value="1"/>
</dbReference>